<dbReference type="Pfam" id="PF01145">
    <property type="entry name" value="Band_7"/>
    <property type="match status" value="1"/>
</dbReference>
<dbReference type="AlphaFoldDB" id="A0A4R7BJL9"/>
<keyword evidence="7" id="KW-1133">Transmembrane helix</keyword>
<gene>
    <name evidence="9" type="ORF">EV668_4590</name>
</gene>
<dbReference type="InterPro" id="IPR001107">
    <property type="entry name" value="Band_7"/>
</dbReference>
<dbReference type="Proteomes" id="UP000295122">
    <property type="component" value="Unassembled WGS sequence"/>
</dbReference>
<dbReference type="InterPro" id="IPR036013">
    <property type="entry name" value="Band_7/SPFH_dom_sf"/>
</dbReference>
<evidence type="ECO:0000313" key="10">
    <source>
        <dbReference type="Proteomes" id="UP000295122"/>
    </source>
</evidence>
<evidence type="ECO:0000256" key="7">
    <source>
        <dbReference type="SAM" id="Phobius"/>
    </source>
</evidence>
<feature type="coiled-coil region" evidence="6">
    <location>
        <begin position="436"/>
        <end position="463"/>
    </location>
</feature>
<keyword evidence="7" id="KW-0812">Transmembrane</keyword>
<keyword evidence="4" id="KW-1003">Cell membrane</keyword>
<dbReference type="Gene3D" id="3.30.479.30">
    <property type="entry name" value="Band 7 domain"/>
    <property type="match status" value="1"/>
</dbReference>
<evidence type="ECO:0000256" key="3">
    <source>
        <dbReference type="ARBA" id="ARBA00007161"/>
    </source>
</evidence>
<feature type="coiled-coil region" evidence="6">
    <location>
        <begin position="263"/>
        <end position="297"/>
    </location>
</feature>
<evidence type="ECO:0000256" key="2">
    <source>
        <dbReference type="ARBA" id="ARBA00004236"/>
    </source>
</evidence>
<evidence type="ECO:0000256" key="1">
    <source>
        <dbReference type="ARBA" id="ARBA00004167"/>
    </source>
</evidence>
<dbReference type="CDD" id="cd03399">
    <property type="entry name" value="SPFH_flotillin"/>
    <property type="match status" value="1"/>
</dbReference>
<dbReference type="EMBL" id="SNZR01000017">
    <property type="protein sequence ID" value="TDR85468.1"/>
    <property type="molecule type" value="Genomic_DNA"/>
</dbReference>
<dbReference type="SMART" id="SM00244">
    <property type="entry name" value="PHB"/>
    <property type="match status" value="1"/>
</dbReference>
<evidence type="ECO:0000256" key="5">
    <source>
        <dbReference type="ARBA" id="ARBA00023136"/>
    </source>
</evidence>
<sequence length="589" mass="62563">MSPGMYEILFPAVIGLIAIIGIGVVLATLYTRSTRDQAYVRTGLGGQKVVLDGGSVVLPIFHSIARVNLKTLRLEVRRGENDALITKDRMRVDIGAEFYVRVKPDASSIALAAQTLGDRTNNAEELRLLIEAKFVDGLRSVAATMNLDGLQEQRADFVKAVQEAVGADLQSNGLELESVSLTRLDQTDIKHFNANNFFDAQGLATLTRITEARKKERNEIVRDTEVAIAQKDLDAKKQTLTIDRTQRESELNQERDIANIAAATRAETARQEQTAQLAEAEARIDRERAVAEREASAKQARESANIAATLNVQQRETEAKRDLQLIAQDSAIAVADRSRQESEARAAAEDARAIAIAATEKVETAKSVEIAERERQIAIIAAKRQAETEATSVTVAAEAEKQAAIDQAEAKLTLARADADSATIAAKGIIDTGKAKAEAEALLIEAKNRISREIIEYEILRERIRIIPQALAEIVKPAEKISDIRIFDTGGMLGRGANGAGGANGGSVGMGEGLAGQLLAYNAQSPVLAELLKAAGFSGPDAVAAMLDEATGKAAASAPKADGGLSGAPGASFAPTASFAPGIGQDGKG</sequence>
<organism evidence="9 10">
    <name type="scientific">Enterovirga rhinocerotis</name>
    <dbReference type="NCBI Taxonomy" id="1339210"/>
    <lineage>
        <taxon>Bacteria</taxon>
        <taxon>Pseudomonadati</taxon>
        <taxon>Pseudomonadota</taxon>
        <taxon>Alphaproteobacteria</taxon>
        <taxon>Hyphomicrobiales</taxon>
        <taxon>Methylobacteriaceae</taxon>
        <taxon>Enterovirga</taxon>
    </lineage>
</organism>
<dbReference type="InterPro" id="IPR027705">
    <property type="entry name" value="Flotillin_fam"/>
</dbReference>
<accession>A0A4R7BJL9</accession>
<feature type="domain" description="Band 7" evidence="8">
    <location>
        <begin position="27"/>
        <end position="196"/>
    </location>
</feature>
<evidence type="ECO:0000313" key="9">
    <source>
        <dbReference type="EMBL" id="TDR85468.1"/>
    </source>
</evidence>
<protein>
    <submittedName>
        <fullName evidence="9">Flotillin</fullName>
    </submittedName>
</protein>
<evidence type="ECO:0000256" key="6">
    <source>
        <dbReference type="SAM" id="Coils"/>
    </source>
</evidence>
<dbReference type="RefSeq" id="WP_425359650.1">
    <property type="nucleotide sequence ID" value="NZ_SNZR01000017.1"/>
</dbReference>
<comment type="caution">
    <text evidence="9">The sequence shown here is derived from an EMBL/GenBank/DDBJ whole genome shotgun (WGS) entry which is preliminary data.</text>
</comment>
<comment type="similarity">
    <text evidence="3">Belongs to the band 7/mec-2 family. Flotillin subfamily.</text>
</comment>
<keyword evidence="6" id="KW-0175">Coiled coil</keyword>
<dbReference type="PANTHER" id="PTHR13806:SF31">
    <property type="entry name" value="FLOTILLIN-LIKE PROTEIN 1-RELATED"/>
    <property type="match status" value="1"/>
</dbReference>
<proteinExistence type="inferred from homology"/>
<name>A0A4R7BJL9_9HYPH</name>
<evidence type="ECO:0000259" key="8">
    <source>
        <dbReference type="SMART" id="SM00244"/>
    </source>
</evidence>
<keyword evidence="10" id="KW-1185">Reference proteome</keyword>
<dbReference type="Pfam" id="PF15975">
    <property type="entry name" value="Flot"/>
    <property type="match status" value="1"/>
</dbReference>
<dbReference type="GO" id="GO:0005886">
    <property type="term" value="C:plasma membrane"/>
    <property type="evidence" value="ECO:0007669"/>
    <property type="project" value="UniProtKB-SubCell"/>
</dbReference>
<dbReference type="InterPro" id="IPR031905">
    <property type="entry name" value="Flotillin_C"/>
</dbReference>
<feature type="transmembrane region" description="Helical" evidence="7">
    <location>
        <begin position="12"/>
        <end position="31"/>
    </location>
</feature>
<evidence type="ECO:0000256" key="4">
    <source>
        <dbReference type="ARBA" id="ARBA00022475"/>
    </source>
</evidence>
<keyword evidence="5 7" id="KW-0472">Membrane</keyword>
<dbReference type="PANTHER" id="PTHR13806">
    <property type="entry name" value="FLOTILLIN-RELATED"/>
    <property type="match status" value="1"/>
</dbReference>
<comment type="subcellular location">
    <subcellularLocation>
        <location evidence="2">Cell membrane</location>
    </subcellularLocation>
    <subcellularLocation>
        <location evidence="1">Membrane</location>
        <topology evidence="1">Single-pass membrane protein</topology>
    </subcellularLocation>
</comment>
<reference evidence="9 10" key="1">
    <citation type="submission" date="2019-03" db="EMBL/GenBank/DDBJ databases">
        <title>Genomic Encyclopedia of Type Strains, Phase IV (KMG-IV): sequencing the most valuable type-strain genomes for metagenomic binning, comparative biology and taxonomic classification.</title>
        <authorList>
            <person name="Goeker M."/>
        </authorList>
    </citation>
    <scope>NUCLEOTIDE SEQUENCE [LARGE SCALE GENOMIC DNA]</scope>
    <source>
        <strain evidence="9 10">DSM 25903</strain>
    </source>
</reference>
<dbReference type="SUPFAM" id="SSF117892">
    <property type="entry name" value="Band 7/SPFH domain"/>
    <property type="match status" value="1"/>
</dbReference>